<evidence type="ECO:0000313" key="4">
    <source>
        <dbReference type="Proteomes" id="UP000196151"/>
    </source>
</evidence>
<evidence type="ECO:0000313" key="2">
    <source>
        <dbReference type="EMBL" id="OUZ35069.1"/>
    </source>
</evidence>
<dbReference type="Proteomes" id="UP000196151">
    <property type="component" value="Chromosome"/>
</dbReference>
<protein>
    <recommendedName>
        <fullName evidence="5">Conjugal transfer protein TraX</fullName>
    </recommendedName>
</protein>
<dbReference type="AlphaFoldDB" id="A0A200JE03"/>
<evidence type="ECO:0000256" key="1">
    <source>
        <dbReference type="SAM" id="Phobius"/>
    </source>
</evidence>
<feature type="transmembrane region" description="Helical" evidence="1">
    <location>
        <begin position="222"/>
        <end position="246"/>
    </location>
</feature>
<reference evidence="3" key="2">
    <citation type="submission" date="2017-05" db="EMBL/GenBank/DDBJ databases">
        <authorList>
            <consortium name="The Broad Institute Genomics Platform"/>
            <consortium name="The Broad Institute Genomic Center for Infectious Diseases"/>
            <person name="Earl A."/>
            <person name="Manson A."/>
            <person name="Schwartman J."/>
            <person name="Gilmore M."/>
            <person name="Abouelleil A."/>
            <person name="Cao P."/>
            <person name="Chapman S."/>
            <person name="Cusick C."/>
            <person name="Shea T."/>
            <person name="Young S."/>
            <person name="Neafsey D."/>
            <person name="Nusbaum C."/>
            <person name="Birren B."/>
        </authorList>
    </citation>
    <scope>NUCLEOTIDE SEQUENCE</scope>
    <source>
        <strain evidence="3">9D6_DIV0238</strain>
    </source>
</reference>
<keyword evidence="1" id="KW-1133">Transmembrane helix</keyword>
<dbReference type="EMBL" id="NIBQ01000001">
    <property type="protein sequence ID" value="OUZ35069.1"/>
    <property type="molecule type" value="Genomic_DNA"/>
</dbReference>
<evidence type="ECO:0000313" key="3">
    <source>
        <dbReference type="EMBL" id="WYJ95587.1"/>
    </source>
</evidence>
<dbReference type="InterPro" id="IPR008875">
    <property type="entry name" value="TraX"/>
</dbReference>
<feature type="transmembrane region" description="Helical" evidence="1">
    <location>
        <begin position="141"/>
        <end position="157"/>
    </location>
</feature>
<feature type="transmembrane region" description="Helical" evidence="1">
    <location>
        <begin position="186"/>
        <end position="210"/>
    </location>
</feature>
<keyword evidence="1" id="KW-0472">Membrane</keyword>
<keyword evidence="1" id="KW-0812">Transmembrane</keyword>
<feature type="transmembrane region" description="Helical" evidence="1">
    <location>
        <begin position="163"/>
        <end position="179"/>
    </location>
</feature>
<reference evidence="2" key="1">
    <citation type="submission" date="2017-05" db="EMBL/GenBank/DDBJ databases">
        <title>The Genome Sequence of Enterococcus sp. 9D6_DIV0238.</title>
        <authorList>
            <consortium name="The Broad Institute Genomics Platform"/>
            <consortium name="The Broad Institute Genomic Center for Infectious Diseases"/>
            <person name="Earl A."/>
            <person name="Manson A."/>
            <person name="Schwartman J."/>
            <person name="Gilmore M."/>
            <person name="Abouelleil A."/>
            <person name="Cao P."/>
            <person name="Chapman S."/>
            <person name="Cusick C."/>
            <person name="Shea T."/>
            <person name="Young S."/>
            <person name="Neafsey D."/>
            <person name="Nusbaum C."/>
            <person name="Birren B."/>
        </authorList>
    </citation>
    <scope>NUCLEOTIDE SEQUENCE [LARGE SCALE GENOMIC DNA]</scope>
    <source>
        <strain evidence="2">9D6_DIV0238</strain>
    </source>
</reference>
<keyword evidence="4" id="KW-1185">Reference proteome</keyword>
<feature type="transmembrane region" description="Helical" evidence="1">
    <location>
        <begin position="117"/>
        <end position="134"/>
    </location>
</feature>
<gene>
    <name evidence="2" type="ORF">A5889_000544</name>
    <name evidence="3" type="ORF">A5889_003135</name>
</gene>
<dbReference type="Pfam" id="PF05857">
    <property type="entry name" value="TraX"/>
    <property type="match status" value="1"/>
</dbReference>
<evidence type="ECO:0008006" key="5">
    <source>
        <dbReference type="Google" id="ProtNLM"/>
    </source>
</evidence>
<reference evidence="3" key="3">
    <citation type="submission" date="2024-03" db="EMBL/GenBank/DDBJ databases">
        <title>The Genome Sequence of Enterococcus sp. DIV0238c.</title>
        <authorList>
            <consortium name="The Broad Institute Genomics Platform"/>
            <consortium name="The Broad Institute Microbial Omics Core"/>
            <consortium name="The Broad Institute Genomic Center for Infectious Diseases"/>
            <person name="Earl A."/>
            <person name="Manson A."/>
            <person name="Gilmore M."/>
            <person name="Schwartman J."/>
            <person name="Shea T."/>
            <person name="Abouelleil A."/>
            <person name="Cao P."/>
            <person name="Chapman S."/>
            <person name="Cusick C."/>
            <person name="Young S."/>
            <person name="Neafsey D."/>
            <person name="Nusbaum C."/>
            <person name="Birren B."/>
        </authorList>
    </citation>
    <scope>NUCLEOTIDE SEQUENCE</scope>
    <source>
        <strain evidence="3">9D6_DIV0238</strain>
    </source>
</reference>
<proteinExistence type="predicted"/>
<sequence>MASKFFTGSQLKWLAIISMLLDHTAKIISFQQYAVLSVPYATDSSVIAEVTKTVFPIFITIGRLAFPLFCFLLVQGFIHTSNLSRYSLRLFLFALLSEIPYDLAFSKQWFDWQSQNVFFTLLIGLLVITGLKRYQGRSIKNYLISSMFILCGIFSAEWLHTDYGGWIGVLLIVVLYIFRNHNLLKCVFGGAVILQNSLFGLLAFPLIYFYNDQRGKQMKYFFYWFYPVHLLLLTAIQQFIIVPYLLNMF</sequence>
<dbReference type="RefSeq" id="WP_242585308.1">
    <property type="nucleotide sequence ID" value="NZ_CP147246.1"/>
</dbReference>
<organism evidence="2">
    <name type="scientific">Candidatus Enterococcus dunnyi</name>
    <dbReference type="NCBI Taxonomy" id="1834192"/>
    <lineage>
        <taxon>Bacteria</taxon>
        <taxon>Bacillati</taxon>
        <taxon>Bacillota</taxon>
        <taxon>Bacilli</taxon>
        <taxon>Lactobacillales</taxon>
        <taxon>Enterococcaceae</taxon>
        <taxon>Enterococcus</taxon>
    </lineage>
</organism>
<feature type="transmembrane region" description="Helical" evidence="1">
    <location>
        <begin position="54"/>
        <end position="74"/>
    </location>
</feature>
<dbReference type="EMBL" id="CP147246">
    <property type="protein sequence ID" value="WYJ95587.1"/>
    <property type="molecule type" value="Genomic_DNA"/>
</dbReference>
<accession>A0A200JE03</accession>
<name>A0A200JE03_9ENTE</name>